<dbReference type="GO" id="GO:0046872">
    <property type="term" value="F:metal ion binding"/>
    <property type="evidence" value="ECO:0007669"/>
    <property type="project" value="UniProtKB-KW"/>
</dbReference>
<comment type="cofactor">
    <cofactor evidence="10">
        <name>[4Fe-4S] cluster</name>
        <dbReference type="ChEBI" id="CHEBI:49883"/>
    </cofactor>
    <text evidence="10">Binds 1 [4Fe-4S] cluster.</text>
</comment>
<sequence length="219" mass="24727">MTKREAYKEVLRRLRQRYKKTDETFVVWTTPLELVVGTVLSAQCTDKRVNLVTKNLFKNYKTAKDYAKADLGTLKREIYSIGFYNSKAKYLKGIGARLLKAYDGKVPKTLDDLLTLPGVSRKTANLIMAKAWGKPTGVAVDTHVRRVAPRLGWTKETNNVAKIERDLNTLLDSKDYLAINEHLIMLGRDLCKSTPNCAACPLQDICPTGRRNLKSKSGY</sequence>
<evidence type="ECO:0000256" key="10">
    <source>
        <dbReference type="HAMAP-Rule" id="MF_00942"/>
    </source>
</evidence>
<dbReference type="GO" id="GO:0003677">
    <property type="term" value="F:DNA binding"/>
    <property type="evidence" value="ECO:0007669"/>
    <property type="project" value="UniProtKB-UniRule"/>
</dbReference>
<dbReference type="HAMAP" id="MF_00942">
    <property type="entry name" value="Nth"/>
    <property type="match status" value="1"/>
</dbReference>
<dbReference type="SUPFAM" id="SSF48150">
    <property type="entry name" value="DNA-glycosylase"/>
    <property type="match status" value="1"/>
</dbReference>
<keyword evidence="8 10" id="KW-0234">DNA repair</keyword>
<dbReference type="EMBL" id="LCRN01000021">
    <property type="protein sequence ID" value="KKW36533.1"/>
    <property type="molecule type" value="Genomic_DNA"/>
</dbReference>
<evidence type="ECO:0000313" key="13">
    <source>
        <dbReference type="Proteomes" id="UP000033865"/>
    </source>
</evidence>
<evidence type="ECO:0000256" key="3">
    <source>
        <dbReference type="ARBA" id="ARBA00022723"/>
    </source>
</evidence>
<accession>A0A0G1XZC6</accession>
<dbReference type="Pfam" id="PF00730">
    <property type="entry name" value="HhH-GPD"/>
    <property type="match status" value="1"/>
</dbReference>
<keyword evidence="7 10" id="KW-0411">Iron-sulfur</keyword>
<dbReference type="AlphaFoldDB" id="A0A0G1XZC6"/>
<feature type="binding site" evidence="10">
    <location>
        <position position="197"/>
    </location>
    <ligand>
        <name>[4Fe-4S] cluster</name>
        <dbReference type="ChEBI" id="CHEBI:49883"/>
    </ligand>
</feature>
<evidence type="ECO:0000256" key="7">
    <source>
        <dbReference type="ARBA" id="ARBA00023014"/>
    </source>
</evidence>
<dbReference type="PANTHER" id="PTHR10359">
    <property type="entry name" value="A/G-SPECIFIC ADENINE GLYCOSYLASE/ENDONUCLEASE III"/>
    <property type="match status" value="1"/>
</dbReference>
<dbReference type="InterPro" id="IPR005759">
    <property type="entry name" value="Nth"/>
</dbReference>
<dbReference type="InterPro" id="IPR011257">
    <property type="entry name" value="DNA_glycosylase"/>
</dbReference>
<organism evidence="12 13">
    <name type="scientific">Candidatus Uhrbacteria bacterium GW2011_GWC2_53_7</name>
    <dbReference type="NCBI Taxonomy" id="1618986"/>
    <lineage>
        <taxon>Bacteria</taxon>
        <taxon>Candidatus Uhriibacteriota</taxon>
    </lineage>
</organism>
<dbReference type="GO" id="GO:0140078">
    <property type="term" value="F:class I DNA-(apurinic or apyrimidinic site) endonuclease activity"/>
    <property type="evidence" value="ECO:0007669"/>
    <property type="project" value="UniProtKB-EC"/>
</dbReference>
<dbReference type="GO" id="GO:0019104">
    <property type="term" value="F:DNA N-glycosylase activity"/>
    <property type="evidence" value="ECO:0007669"/>
    <property type="project" value="UniProtKB-UniRule"/>
</dbReference>
<comment type="similarity">
    <text evidence="1 10">Belongs to the Nth/MutY family.</text>
</comment>
<dbReference type="Gene3D" id="1.10.1670.10">
    <property type="entry name" value="Helix-hairpin-Helix base-excision DNA repair enzymes (C-terminal)"/>
    <property type="match status" value="1"/>
</dbReference>
<feature type="binding site" evidence="10">
    <location>
        <position position="191"/>
    </location>
    <ligand>
        <name>[4Fe-4S] cluster</name>
        <dbReference type="ChEBI" id="CHEBI:49883"/>
    </ligand>
</feature>
<keyword evidence="4 10" id="KW-0227">DNA damage</keyword>
<protein>
    <recommendedName>
        <fullName evidence="10">Endonuclease III</fullName>
        <ecNumber evidence="10">4.2.99.18</ecNumber>
    </recommendedName>
    <alternativeName>
        <fullName evidence="10">DNA-(apurinic or apyrimidinic site) lyase</fullName>
    </alternativeName>
</protein>
<dbReference type="FunFam" id="1.10.340.30:FF:000001">
    <property type="entry name" value="Endonuclease III"/>
    <property type="match status" value="1"/>
</dbReference>
<comment type="caution">
    <text evidence="12">The sequence shown here is derived from an EMBL/GenBank/DDBJ whole genome shotgun (WGS) entry which is preliminary data.</text>
</comment>
<dbReference type="InterPro" id="IPR003265">
    <property type="entry name" value="HhH-GPD_domain"/>
</dbReference>
<evidence type="ECO:0000256" key="4">
    <source>
        <dbReference type="ARBA" id="ARBA00022763"/>
    </source>
</evidence>
<dbReference type="EC" id="4.2.99.18" evidence="10"/>
<evidence type="ECO:0000256" key="1">
    <source>
        <dbReference type="ARBA" id="ARBA00008343"/>
    </source>
</evidence>
<keyword evidence="3 10" id="KW-0479">Metal-binding</keyword>
<name>A0A0G1XZC6_9BACT</name>
<dbReference type="GO" id="GO:0006285">
    <property type="term" value="P:base-excision repair, AP site formation"/>
    <property type="evidence" value="ECO:0007669"/>
    <property type="project" value="TreeGrafter"/>
</dbReference>
<dbReference type="PIRSF" id="PIRSF001435">
    <property type="entry name" value="Nth"/>
    <property type="match status" value="1"/>
</dbReference>
<keyword evidence="10 12" id="KW-0456">Lyase</keyword>
<dbReference type="SMART" id="SM00478">
    <property type="entry name" value="ENDO3c"/>
    <property type="match status" value="1"/>
</dbReference>
<evidence type="ECO:0000256" key="2">
    <source>
        <dbReference type="ARBA" id="ARBA00022485"/>
    </source>
</evidence>
<feature type="binding site" evidence="10">
    <location>
        <position position="200"/>
    </location>
    <ligand>
        <name>[4Fe-4S] cluster</name>
        <dbReference type="ChEBI" id="CHEBI:49883"/>
    </ligand>
</feature>
<evidence type="ECO:0000313" key="12">
    <source>
        <dbReference type="EMBL" id="KKW36533.1"/>
    </source>
</evidence>
<dbReference type="Pfam" id="PF00633">
    <property type="entry name" value="HHH"/>
    <property type="match status" value="1"/>
</dbReference>
<keyword evidence="10" id="KW-0238">DNA-binding</keyword>
<feature type="binding site" evidence="10">
    <location>
        <position position="206"/>
    </location>
    <ligand>
        <name>[4Fe-4S] cluster</name>
        <dbReference type="ChEBI" id="CHEBI:49883"/>
    </ligand>
</feature>
<comment type="catalytic activity">
    <reaction evidence="10">
        <text>2'-deoxyribonucleotide-(2'-deoxyribose 5'-phosphate)-2'-deoxyribonucleotide-DNA = a 3'-end 2'-deoxyribonucleotide-(2,3-dehydro-2,3-deoxyribose 5'-phosphate)-DNA + a 5'-end 5'-phospho-2'-deoxyribonucleoside-DNA + H(+)</text>
        <dbReference type="Rhea" id="RHEA:66592"/>
        <dbReference type="Rhea" id="RHEA-COMP:13180"/>
        <dbReference type="Rhea" id="RHEA-COMP:16897"/>
        <dbReference type="Rhea" id="RHEA-COMP:17067"/>
        <dbReference type="ChEBI" id="CHEBI:15378"/>
        <dbReference type="ChEBI" id="CHEBI:136412"/>
        <dbReference type="ChEBI" id="CHEBI:157695"/>
        <dbReference type="ChEBI" id="CHEBI:167181"/>
        <dbReference type="EC" id="4.2.99.18"/>
    </reaction>
</comment>
<keyword evidence="6 10" id="KW-0408">Iron</keyword>
<keyword evidence="2 10" id="KW-0004">4Fe-4S</keyword>
<dbReference type="PATRIC" id="fig|1618986.3.peg.250"/>
<proteinExistence type="inferred from homology"/>
<gene>
    <name evidence="10" type="primary">nth</name>
    <name evidence="12" type="ORF">UY82_C0021G0006</name>
</gene>
<evidence type="ECO:0000256" key="6">
    <source>
        <dbReference type="ARBA" id="ARBA00023004"/>
    </source>
</evidence>
<dbReference type="Gene3D" id="1.10.340.30">
    <property type="entry name" value="Hypothetical protein, domain 2"/>
    <property type="match status" value="1"/>
</dbReference>
<keyword evidence="5 10" id="KW-0378">Hydrolase</keyword>
<dbReference type="InterPro" id="IPR000445">
    <property type="entry name" value="HhH_motif"/>
</dbReference>
<reference evidence="12 13" key="1">
    <citation type="journal article" date="2015" name="Nature">
        <title>rRNA introns, odd ribosomes, and small enigmatic genomes across a large radiation of phyla.</title>
        <authorList>
            <person name="Brown C.T."/>
            <person name="Hug L.A."/>
            <person name="Thomas B.C."/>
            <person name="Sharon I."/>
            <person name="Castelle C.J."/>
            <person name="Singh A."/>
            <person name="Wilkins M.J."/>
            <person name="Williams K.H."/>
            <person name="Banfield J.F."/>
        </authorList>
    </citation>
    <scope>NUCLEOTIDE SEQUENCE [LARGE SCALE GENOMIC DNA]</scope>
</reference>
<evidence type="ECO:0000256" key="8">
    <source>
        <dbReference type="ARBA" id="ARBA00023204"/>
    </source>
</evidence>
<dbReference type="PANTHER" id="PTHR10359:SF18">
    <property type="entry name" value="ENDONUCLEASE III"/>
    <property type="match status" value="1"/>
</dbReference>
<feature type="domain" description="HhH-GPD" evidence="11">
    <location>
        <begin position="40"/>
        <end position="189"/>
    </location>
</feature>
<dbReference type="Proteomes" id="UP000033865">
    <property type="component" value="Unassembled WGS sequence"/>
</dbReference>
<evidence type="ECO:0000256" key="9">
    <source>
        <dbReference type="ARBA" id="ARBA00023295"/>
    </source>
</evidence>
<evidence type="ECO:0000256" key="5">
    <source>
        <dbReference type="ARBA" id="ARBA00022801"/>
    </source>
</evidence>
<dbReference type="CDD" id="cd00056">
    <property type="entry name" value="ENDO3c"/>
    <property type="match status" value="1"/>
</dbReference>
<evidence type="ECO:0000259" key="11">
    <source>
        <dbReference type="SMART" id="SM00478"/>
    </source>
</evidence>
<keyword evidence="9 10" id="KW-0326">Glycosidase</keyword>
<dbReference type="InterPro" id="IPR023170">
    <property type="entry name" value="HhH_base_excis_C"/>
</dbReference>
<dbReference type="GO" id="GO:0051539">
    <property type="term" value="F:4 iron, 4 sulfur cluster binding"/>
    <property type="evidence" value="ECO:0007669"/>
    <property type="project" value="UniProtKB-UniRule"/>
</dbReference>
<comment type="function">
    <text evidence="10">DNA repair enzyme that has both DNA N-glycosylase activity and AP-lyase activity. The DNA N-glycosylase activity releases various damaged pyrimidines from DNA by cleaving the N-glycosidic bond, leaving an AP (apurinic/apyrimidinic) site. The AP-lyase activity cleaves the phosphodiester bond 3' to the AP site by a beta-elimination, leaving a 3'-terminal unsaturated sugar and a product with a terminal 5'-phosphate.</text>
</comment>